<evidence type="ECO:0000256" key="1">
    <source>
        <dbReference type="SAM" id="MobiDB-lite"/>
    </source>
</evidence>
<proteinExistence type="predicted"/>
<evidence type="ECO:0000256" key="2">
    <source>
        <dbReference type="SAM" id="Phobius"/>
    </source>
</evidence>
<feature type="compositionally biased region" description="Polar residues" evidence="1">
    <location>
        <begin position="210"/>
        <end position="220"/>
    </location>
</feature>
<dbReference type="AlphaFoldDB" id="A0A7T9I2D4"/>
<evidence type="ECO:0000313" key="3">
    <source>
        <dbReference type="EMBL" id="QQR92931.1"/>
    </source>
</evidence>
<reference evidence="3" key="1">
    <citation type="submission" date="2020-11" db="EMBL/GenBank/DDBJ databases">
        <title>Connecting structure to function with the recovery of over 1000 high-quality activated sludge metagenome-assembled genomes encoding full-length rRNA genes using long-read sequencing.</title>
        <authorList>
            <person name="Singleton C.M."/>
            <person name="Petriglieri F."/>
            <person name="Kristensen J.M."/>
            <person name="Kirkegaard R.H."/>
            <person name="Michaelsen T.Y."/>
            <person name="Andersen M.H."/>
            <person name="Karst S.M."/>
            <person name="Dueholm M.S."/>
            <person name="Nielsen P.H."/>
            <person name="Albertsen M."/>
        </authorList>
    </citation>
    <scope>NUCLEOTIDE SEQUENCE</scope>
    <source>
        <strain evidence="3">Fred_18-Q3-R57-64_BAT3C.431</strain>
    </source>
</reference>
<protein>
    <submittedName>
        <fullName evidence="3">Uncharacterized protein</fullName>
    </submittedName>
</protein>
<feature type="transmembrane region" description="Helical" evidence="2">
    <location>
        <begin position="6"/>
        <end position="35"/>
    </location>
</feature>
<keyword evidence="2" id="KW-0472">Membrane</keyword>
<feature type="region of interest" description="Disordered" evidence="1">
    <location>
        <begin position="210"/>
        <end position="272"/>
    </location>
</feature>
<organism evidence="3">
    <name type="scientific">Candidatus Iainarchaeum sp</name>
    <dbReference type="NCBI Taxonomy" id="3101447"/>
    <lineage>
        <taxon>Archaea</taxon>
        <taxon>Candidatus Iainarchaeota</taxon>
        <taxon>Candidatus Iainarchaeia</taxon>
        <taxon>Candidatus Iainarchaeales</taxon>
        <taxon>Candidatus Iainarchaeaceae</taxon>
        <taxon>Candidatus Iainarchaeum</taxon>
    </lineage>
</organism>
<accession>A0A7T9I2D4</accession>
<dbReference type="EMBL" id="CP064981">
    <property type="protein sequence ID" value="QQR92931.1"/>
    <property type="molecule type" value="Genomic_DNA"/>
</dbReference>
<dbReference type="Proteomes" id="UP000596004">
    <property type="component" value="Chromosome"/>
</dbReference>
<keyword evidence="2" id="KW-0812">Transmembrane</keyword>
<name>A0A7T9I2D4_9ARCH</name>
<sequence>MDWNPLTWTFATTFFGVSLLKWGIVVGGIVFLALLRKLIIGTRTVNEVHSHPHTTTAAATTVTETITTPALSNEAIELVAAAAVKETPAVKQKMAKVKAFKGAVVMAKKKRKAKAKKATPVKTVETVPPAIEPQPIVDVKTEAIVVQPKAIPAIAKAKQKAKPKKKIIKAKPVAAPKAEKAKPVAVENVTKTEAVQPRAEPPMMIATASNVSASPKQATPKTKAMKAIAKPKTVPASIAKESKQQKAETKTAEEKISTPATKPVRTRNPGFI</sequence>
<keyword evidence="2" id="KW-1133">Transmembrane helix</keyword>
<feature type="compositionally biased region" description="Basic and acidic residues" evidence="1">
    <location>
        <begin position="240"/>
        <end position="256"/>
    </location>
</feature>
<gene>
    <name evidence="3" type="ORF">IPJ89_01645</name>
</gene>